<dbReference type="InterPro" id="IPR028082">
    <property type="entry name" value="Peripla_BP_I"/>
</dbReference>
<comment type="subcellular location">
    <subcellularLocation>
        <location evidence="1">Cell membrane</location>
        <topology evidence="1">Multi-pass membrane protein</topology>
    </subcellularLocation>
</comment>
<dbReference type="PRINTS" id="PR00592">
    <property type="entry name" value="CASENSINGR"/>
</dbReference>
<dbReference type="Pfam" id="PF01094">
    <property type="entry name" value="ANF_receptor"/>
    <property type="match status" value="1"/>
</dbReference>
<evidence type="ECO:0000256" key="16">
    <source>
        <dbReference type="ARBA" id="ARBA00040704"/>
    </source>
</evidence>
<evidence type="ECO:0000256" key="7">
    <source>
        <dbReference type="ARBA" id="ARBA00022989"/>
    </source>
</evidence>
<dbReference type="Pfam" id="PF00003">
    <property type="entry name" value="7tm_3"/>
    <property type="match status" value="1"/>
</dbReference>
<dbReference type="PROSITE" id="PS50259">
    <property type="entry name" value="G_PROTEIN_RECEP_F3_4"/>
    <property type="match status" value="1"/>
</dbReference>
<dbReference type="GO" id="GO:0033041">
    <property type="term" value="F:sweet taste receptor activity"/>
    <property type="evidence" value="ECO:0007669"/>
    <property type="project" value="TreeGrafter"/>
</dbReference>
<dbReference type="InterPro" id="IPR000068">
    <property type="entry name" value="GPCR_3_Ca_sens_rcpt-rel"/>
</dbReference>
<evidence type="ECO:0000256" key="19">
    <source>
        <dbReference type="SAM" id="SignalP"/>
    </source>
</evidence>
<evidence type="ECO:0000256" key="13">
    <source>
        <dbReference type="ARBA" id="ARBA00037659"/>
    </source>
</evidence>
<comment type="function">
    <text evidence="13">Putative taste receptor. TAS1R2/TAS1R3 recognizes diverse natural and synthetic sweeteners.</text>
</comment>
<proteinExistence type="inferred from homology"/>
<comment type="similarity">
    <text evidence="14">Belongs to the G-protein coupled receptor 3 family. TAS1R subfamily.</text>
</comment>
<evidence type="ECO:0000256" key="9">
    <source>
        <dbReference type="ARBA" id="ARBA00023136"/>
    </source>
</evidence>
<dbReference type="FunFam" id="3.40.50.2300:FF:000016">
    <property type="entry name" value="Taste 1 receptor member 2"/>
    <property type="match status" value="1"/>
</dbReference>
<evidence type="ECO:0000259" key="20">
    <source>
        <dbReference type="PROSITE" id="PS50259"/>
    </source>
</evidence>
<keyword evidence="2" id="KW-1003">Cell membrane</keyword>
<evidence type="ECO:0000256" key="10">
    <source>
        <dbReference type="ARBA" id="ARBA00023170"/>
    </source>
</evidence>
<evidence type="ECO:0000256" key="8">
    <source>
        <dbReference type="ARBA" id="ARBA00023040"/>
    </source>
</evidence>
<dbReference type="Proteomes" id="UP001181693">
    <property type="component" value="Unassembled WGS sequence"/>
</dbReference>
<dbReference type="InterPro" id="IPR017978">
    <property type="entry name" value="GPCR_3_C"/>
</dbReference>
<keyword evidence="22" id="KW-1185">Reference proteome</keyword>
<feature type="chain" id="PRO_5043640607" description="Taste receptor type 1 member 2" evidence="19">
    <location>
        <begin position="20"/>
        <end position="833"/>
    </location>
</feature>
<organism evidence="21 22">
    <name type="scientific">Pyxicephalus adspersus</name>
    <name type="common">African bullfrog</name>
    <dbReference type="NCBI Taxonomy" id="30357"/>
    <lineage>
        <taxon>Eukaryota</taxon>
        <taxon>Metazoa</taxon>
        <taxon>Chordata</taxon>
        <taxon>Craniata</taxon>
        <taxon>Vertebrata</taxon>
        <taxon>Euteleostomi</taxon>
        <taxon>Amphibia</taxon>
        <taxon>Batrachia</taxon>
        <taxon>Anura</taxon>
        <taxon>Neobatrachia</taxon>
        <taxon>Ranoidea</taxon>
        <taxon>Pyxicephalidae</taxon>
        <taxon>Pyxicephalinae</taxon>
        <taxon>Pyxicephalus</taxon>
    </lineage>
</organism>
<feature type="transmembrane region" description="Helical" evidence="18">
    <location>
        <begin position="751"/>
        <end position="772"/>
    </location>
</feature>
<evidence type="ECO:0000256" key="11">
    <source>
        <dbReference type="ARBA" id="ARBA00023180"/>
    </source>
</evidence>
<dbReference type="InterPro" id="IPR001828">
    <property type="entry name" value="ANF_lig-bd_rcpt"/>
</dbReference>
<evidence type="ECO:0000256" key="18">
    <source>
        <dbReference type="SAM" id="Phobius"/>
    </source>
</evidence>
<dbReference type="GO" id="GO:0004930">
    <property type="term" value="F:G protein-coupled receptor activity"/>
    <property type="evidence" value="ECO:0007669"/>
    <property type="project" value="UniProtKB-KW"/>
</dbReference>
<dbReference type="GO" id="GO:1903767">
    <property type="term" value="C:sweet taste receptor complex"/>
    <property type="evidence" value="ECO:0007669"/>
    <property type="project" value="TreeGrafter"/>
</dbReference>
<dbReference type="FunFam" id="2.10.50.30:FF:000004">
    <property type="entry name" value="Taste receptor type 1 member 3-like protein"/>
    <property type="match status" value="1"/>
</dbReference>
<evidence type="ECO:0000256" key="4">
    <source>
        <dbReference type="ARBA" id="ARBA00022606"/>
    </source>
</evidence>
<evidence type="ECO:0000256" key="14">
    <source>
        <dbReference type="ARBA" id="ARBA00038492"/>
    </source>
</evidence>
<evidence type="ECO:0000256" key="1">
    <source>
        <dbReference type="ARBA" id="ARBA00004651"/>
    </source>
</evidence>
<dbReference type="EMBL" id="DYDO01000011">
    <property type="protein sequence ID" value="DBA16300.1"/>
    <property type="molecule type" value="Genomic_DNA"/>
</dbReference>
<feature type="transmembrane region" description="Helical" evidence="18">
    <location>
        <begin position="556"/>
        <end position="583"/>
    </location>
</feature>
<evidence type="ECO:0000256" key="3">
    <source>
        <dbReference type="ARBA" id="ARBA00022480"/>
    </source>
</evidence>
<feature type="transmembrane region" description="Helical" evidence="18">
    <location>
        <begin position="595"/>
        <end position="614"/>
    </location>
</feature>
<comment type="caution">
    <text evidence="21">The sequence shown here is derived from an EMBL/GenBank/DDBJ whole genome shotgun (WGS) entry which is preliminary data.</text>
</comment>
<feature type="transmembrane region" description="Helical" evidence="18">
    <location>
        <begin position="778"/>
        <end position="799"/>
    </location>
</feature>
<sequence length="833" mass="93750">MKHHIFVLGLVVMFTHVRSSCDEDADSEFIYKGDYNLGGLFSLHASGSDWSSRYTPEVKSCSSLNVNMAGYVSFQVMRFAVQEINNSSSLLPTITLGYNIFDTCYTYNNIQPALKFISKDNVIDTEENYTNYIPTVIAVVGPDNSDAAETTADLFNLLRLPQINVLATSKRMSELSLPGCFQTIPSSEVQQHAFVDILNYFNWTWVAVLGSFDEYGMQGVQHFLEATSNLNICLAYKDFIPIKISGKEAVWKSTIRQIANNITFTNVNVILLFSQDIILIDFFKELVEINFPSKIWLATETWSLSKDIYNLQNIRKLGVIFGIALKYVQIPGFDEYLTKVYHQNKNSSGGSRPEENCNQYCDGCRNTTLSNFLSYFETKSSFSIYSAVYAVAHALQDVLGCNETYCENKDVYPWQVTEALKHVNFSLLDNEISFNFRGDSPTGYDIVFWNWFGGTSFLKVGSYTSLGKLKINHQKMLWQTSNNVVPSSVCSSECLPGQEKQPKGSYKCCFDCVSCAAGTYLHANGTCVSCRDDQWSTERSTICLDKTRIFMTWSNVITITLLTVTLIAILLTIVIMGTFFVHLSSPVVKAAGGRMCFLMLSSLTVGYISILAYLGEPGTVKCIMRLPLYSIALTVSFSYISIRSFQIVCIFMMASKLPATYDYWVKQNGQYICQAFLNGVQVFISVIWIITDPPTATTKHLSSDQVLLECSQFGSVYNILQYGYNAILSLLCFTFAYMGKELPKNYSEAKCITFAMLIFFVVCISFFTAQLIDVGEYITTINAGLAWLSLMGITGGYFFPKCYIIFFHPQFNTTKHFQTTIQSYTKRGSESTK</sequence>
<dbReference type="Gene3D" id="3.40.50.2300">
    <property type="match status" value="2"/>
</dbReference>
<dbReference type="Pfam" id="PF07562">
    <property type="entry name" value="NCD3G"/>
    <property type="match status" value="1"/>
</dbReference>
<gene>
    <name evidence="21" type="ORF">GDO54_003708</name>
</gene>
<evidence type="ECO:0000256" key="15">
    <source>
        <dbReference type="ARBA" id="ARBA00038699"/>
    </source>
</evidence>
<dbReference type="AlphaFoldDB" id="A0AAV2ZLP6"/>
<evidence type="ECO:0000256" key="5">
    <source>
        <dbReference type="ARBA" id="ARBA00022692"/>
    </source>
</evidence>
<evidence type="ECO:0000313" key="22">
    <source>
        <dbReference type="Proteomes" id="UP001181693"/>
    </source>
</evidence>
<dbReference type="Gene3D" id="2.10.50.30">
    <property type="entry name" value="GPCR, family 3, nine cysteines domain"/>
    <property type="match status" value="1"/>
</dbReference>
<dbReference type="PRINTS" id="PR00248">
    <property type="entry name" value="GPCRMGR"/>
</dbReference>
<evidence type="ECO:0000256" key="12">
    <source>
        <dbReference type="ARBA" id="ARBA00023224"/>
    </source>
</evidence>
<feature type="transmembrane region" description="Helical" evidence="18">
    <location>
        <begin position="671"/>
        <end position="691"/>
    </location>
</feature>
<protein>
    <recommendedName>
        <fullName evidence="16">Taste receptor type 1 member 2</fullName>
    </recommendedName>
    <alternativeName>
        <fullName evidence="17">Sweet taste receptor T1R2</fullName>
    </alternativeName>
</protein>
<feature type="transmembrane region" description="Helical" evidence="18">
    <location>
        <begin position="722"/>
        <end position="739"/>
    </location>
</feature>
<dbReference type="InterPro" id="IPR000337">
    <property type="entry name" value="GPCR_3"/>
</dbReference>
<dbReference type="GO" id="GO:0005886">
    <property type="term" value="C:plasma membrane"/>
    <property type="evidence" value="ECO:0007669"/>
    <property type="project" value="UniProtKB-SubCell"/>
</dbReference>
<name>A0AAV2ZLP6_PYXAD</name>
<accession>A0AAV2ZLP6</accession>
<keyword evidence="10" id="KW-0675">Receptor</keyword>
<keyword evidence="4" id="KW-0716">Sensory transduction</keyword>
<keyword evidence="3" id="KW-0919">Taste</keyword>
<keyword evidence="8" id="KW-0297">G-protein coupled receptor</keyword>
<dbReference type="PANTHER" id="PTHR24061">
    <property type="entry name" value="CALCIUM-SENSING RECEPTOR-RELATED"/>
    <property type="match status" value="1"/>
</dbReference>
<feature type="domain" description="G-protein coupled receptors family 3 profile" evidence="20">
    <location>
        <begin position="557"/>
        <end position="821"/>
    </location>
</feature>
<dbReference type="InterPro" id="IPR011500">
    <property type="entry name" value="GPCR_3_9-Cys_dom"/>
</dbReference>
<reference evidence="21" key="1">
    <citation type="thesis" date="2020" institute="ProQuest LLC" country="789 East Eisenhower Parkway, Ann Arbor, MI, USA">
        <title>Comparative Genomics and Chromosome Evolution.</title>
        <authorList>
            <person name="Mudd A.B."/>
        </authorList>
    </citation>
    <scope>NUCLEOTIDE SEQUENCE</scope>
    <source>
        <strain evidence="21">1538</strain>
        <tissue evidence="21">Blood</tissue>
    </source>
</reference>
<keyword evidence="12" id="KW-0807">Transducer</keyword>
<evidence type="ECO:0000256" key="17">
    <source>
        <dbReference type="ARBA" id="ARBA00042616"/>
    </source>
</evidence>
<dbReference type="PANTHER" id="PTHR24061:SF517">
    <property type="entry name" value="TASTE RECEPTOR TYPE 1 MEMBER 2"/>
    <property type="match status" value="1"/>
</dbReference>
<feature type="transmembrane region" description="Helical" evidence="18">
    <location>
        <begin position="626"/>
        <end position="651"/>
    </location>
</feature>
<dbReference type="InterPro" id="IPR038550">
    <property type="entry name" value="GPCR_3_9-Cys_sf"/>
</dbReference>
<keyword evidence="9 18" id="KW-0472">Membrane</keyword>
<keyword evidence="11" id="KW-0325">Glycoprotein</keyword>
<keyword evidence="5 18" id="KW-0812">Transmembrane</keyword>
<dbReference type="SUPFAM" id="SSF53822">
    <property type="entry name" value="Periplasmic binding protein-like I"/>
    <property type="match status" value="1"/>
</dbReference>
<evidence type="ECO:0000256" key="6">
    <source>
        <dbReference type="ARBA" id="ARBA00022729"/>
    </source>
</evidence>
<keyword evidence="7 18" id="KW-1133">Transmembrane helix</keyword>
<evidence type="ECO:0000256" key="2">
    <source>
        <dbReference type="ARBA" id="ARBA00022475"/>
    </source>
</evidence>
<keyword evidence="6 19" id="KW-0732">Signal</keyword>
<comment type="subunit">
    <text evidence="15">Forms heterodimers with TAS1R3.</text>
</comment>
<feature type="signal peptide" evidence="19">
    <location>
        <begin position="1"/>
        <end position="19"/>
    </location>
</feature>
<evidence type="ECO:0000313" key="21">
    <source>
        <dbReference type="EMBL" id="DBA16300.1"/>
    </source>
</evidence>